<dbReference type="Proteomes" id="UP001149165">
    <property type="component" value="Unassembled WGS sequence"/>
</dbReference>
<dbReference type="EMBL" id="JAPQKH010000006">
    <property type="protein sequence ID" value="KAJ5092765.1"/>
    <property type="molecule type" value="Genomic_DNA"/>
</dbReference>
<evidence type="ECO:0000313" key="1">
    <source>
        <dbReference type="EMBL" id="KAJ5092765.1"/>
    </source>
</evidence>
<accession>A0A9W9F351</accession>
<sequence>MDPLEEDTARERPTGQRLNTWADGTLHACRRCGVVLACCASSVKANDWSEPGDPSQMYASDKVKFIMCVIVVLRSKEAKTCWGYPGGSRDERRSRWWWTGLGWDELCDLKHDWK</sequence>
<name>A0A9W9F351_9EURO</name>
<reference evidence="1" key="2">
    <citation type="journal article" date="2023" name="IMA Fungus">
        <title>Comparative genomic study of the Penicillium genus elucidates a diverse pangenome and 15 lateral gene transfer events.</title>
        <authorList>
            <person name="Petersen C."/>
            <person name="Sorensen T."/>
            <person name="Nielsen M.R."/>
            <person name="Sondergaard T.E."/>
            <person name="Sorensen J.L."/>
            <person name="Fitzpatrick D.A."/>
            <person name="Frisvad J.C."/>
            <person name="Nielsen K.L."/>
        </authorList>
    </citation>
    <scope>NUCLEOTIDE SEQUENCE</scope>
    <source>
        <strain evidence="1">IBT 30069</strain>
    </source>
</reference>
<comment type="caution">
    <text evidence="1">The sequence shown here is derived from an EMBL/GenBank/DDBJ whole genome shotgun (WGS) entry which is preliminary data.</text>
</comment>
<evidence type="ECO:0000313" key="2">
    <source>
        <dbReference type="Proteomes" id="UP001149165"/>
    </source>
</evidence>
<reference evidence="1" key="1">
    <citation type="submission" date="2022-11" db="EMBL/GenBank/DDBJ databases">
        <authorList>
            <person name="Petersen C."/>
        </authorList>
    </citation>
    <scope>NUCLEOTIDE SEQUENCE</scope>
    <source>
        <strain evidence="1">IBT 30069</strain>
    </source>
</reference>
<dbReference type="AlphaFoldDB" id="A0A9W9F351"/>
<organism evidence="1 2">
    <name type="scientific">Penicillium angulare</name>
    <dbReference type="NCBI Taxonomy" id="116970"/>
    <lineage>
        <taxon>Eukaryota</taxon>
        <taxon>Fungi</taxon>
        <taxon>Dikarya</taxon>
        <taxon>Ascomycota</taxon>
        <taxon>Pezizomycotina</taxon>
        <taxon>Eurotiomycetes</taxon>
        <taxon>Eurotiomycetidae</taxon>
        <taxon>Eurotiales</taxon>
        <taxon>Aspergillaceae</taxon>
        <taxon>Penicillium</taxon>
    </lineage>
</organism>
<keyword evidence="2" id="KW-1185">Reference proteome</keyword>
<protein>
    <submittedName>
        <fullName evidence="1">Uncharacterized protein</fullName>
    </submittedName>
</protein>
<proteinExistence type="predicted"/>
<gene>
    <name evidence="1" type="ORF">N7456_008626</name>
</gene>